<dbReference type="SMART" id="SM00487">
    <property type="entry name" value="DEXDc"/>
    <property type="match status" value="1"/>
</dbReference>
<gene>
    <name evidence="13" type="ORF">MKK02DRAFT_18316</name>
</gene>
<dbReference type="RefSeq" id="XP_052943193.1">
    <property type="nucleotide sequence ID" value="XM_053085925.1"/>
</dbReference>
<evidence type="ECO:0000256" key="5">
    <source>
        <dbReference type="ARBA" id="ARBA00022806"/>
    </source>
</evidence>
<evidence type="ECO:0000256" key="7">
    <source>
        <dbReference type="ARBA" id="ARBA00023242"/>
    </source>
</evidence>
<feature type="region of interest" description="Disordered" evidence="10">
    <location>
        <begin position="992"/>
        <end position="1070"/>
    </location>
</feature>
<dbReference type="InterPro" id="IPR001650">
    <property type="entry name" value="Helicase_C-like"/>
</dbReference>
<comment type="catalytic activity">
    <reaction evidence="8 9">
        <text>ATP + H2O = ADP + phosphate + H(+)</text>
        <dbReference type="Rhea" id="RHEA:13065"/>
        <dbReference type="ChEBI" id="CHEBI:15377"/>
        <dbReference type="ChEBI" id="CHEBI:15378"/>
        <dbReference type="ChEBI" id="CHEBI:30616"/>
        <dbReference type="ChEBI" id="CHEBI:43474"/>
        <dbReference type="ChEBI" id="CHEBI:456216"/>
        <dbReference type="EC" id="3.6.4.12"/>
    </reaction>
</comment>
<dbReference type="PROSITE" id="PS51192">
    <property type="entry name" value="HELICASE_ATP_BIND_1"/>
    <property type="match status" value="1"/>
</dbReference>
<dbReference type="GO" id="GO:0045003">
    <property type="term" value="P:double-strand break repair via synthesis-dependent strand annealing"/>
    <property type="evidence" value="ECO:0007669"/>
    <property type="project" value="TreeGrafter"/>
</dbReference>
<feature type="region of interest" description="Disordered" evidence="10">
    <location>
        <begin position="1084"/>
        <end position="1189"/>
    </location>
</feature>
<feature type="compositionally biased region" description="Pro residues" evidence="10">
    <location>
        <begin position="935"/>
        <end position="944"/>
    </location>
</feature>
<dbReference type="InterPro" id="IPR039686">
    <property type="entry name" value="FANCM/Mph1-like_ID"/>
</dbReference>
<dbReference type="SMART" id="SM00490">
    <property type="entry name" value="HELICc"/>
    <property type="match status" value="1"/>
</dbReference>
<protein>
    <recommendedName>
        <fullName evidence="9">ATP-dependent DNA helicase</fullName>
        <ecNumber evidence="9">3.6.4.12</ecNumber>
    </recommendedName>
</protein>
<keyword evidence="4" id="KW-0378">Hydrolase</keyword>
<dbReference type="Proteomes" id="UP001164286">
    <property type="component" value="Unassembled WGS sequence"/>
</dbReference>
<evidence type="ECO:0000256" key="10">
    <source>
        <dbReference type="SAM" id="MobiDB-lite"/>
    </source>
</evidence>
<dbReference type="CDD" id="cd12091">
    <property type="entry name" value="FANCM_ID"/>
    <property type="match status" value="1"/>
</dbReference>
<dbReference type="PANTHER" id="PTHR14025:SF20">
    <property type="entry name" value="FANCONI ANEMIA GROUP M PROTEIN"/>
    <property type="match status" value="1"/>
</dbReference>
<dbReference type="GO" id="GO:0000400">
    <property type="term" value="F:four-way junction DNA binding"/>
    <property type="evidence" value="ECO:0007669"/>
    <property type="project" value="TreeGrafter"/>
</dbReference>
<comment type="caution">
    <text evidence="13">The sequence shown here is derived from an EMBL/GenBank/DDBJ whole genome shotgun (WGS) entry which is preliminary data.</text>
</comment>
<dbReference type="PANTHER" id="PTHR14025">
    <property type="entry name" value="FANCONI ANEMIA GROUP M FANCM FAMILY MEMBER"/>
    <property type="match status" value="1"/>
</dbReference>
<dbReference type="GO" id="GO:0043138">
    <property type="term" value="F:3'-5' DNA helicase activity"/>
    <property type="evidence" value="ECO:0007669"/>
    <property type="project" value="InterPro"/>
</dbReference>
<dbReference type="InterPro" id="IPR044749">
    <property type="entry name" value="FANCM_DEXDc"/>
</dbReference>
<feature type="compositionally biased region" description="Acidic residues" evidence="10">
    <location>
        <begin position="178"/>
        <end position="193"/>
    </location>
</feature>
<keyword evidence="7" id="KW-0539">Nucleus</keyword>
<proteinExistence type="inferred from homology"/>
<sequence length="1262" mass="138867">MSDDYGFDDAFDDSFLREVDNITAVASTSAAAAAGQTKNIARTTSHPVTSFNKGWTAAQRSVSAASGSSSRAEARRLALLGLSSKPPSQGLGFKPIPKNAVASSSRALHPPAASGSRLGRTSSGPTGVQTHLNFRRENQTTKGKIWDRTAFAATGRKKVIKNKDALEAQKKRKRGEAFDDEEDEMDEEEDDWGEPLAPDPKSKVDLSYEPPKHHPDLEATKTYIYPTNRPKRDYQFDIVMACFTDNCLVALPTGLGKTFVAGVVMLNFYRWFPTGKIVFLAPTKPLVNQQIEACQMTCGIPSKDAAVMTGSSVSAKERVKLWQERRVFYCTPQTMYNDLTTGRLDPRDIVLAVFDEAHKASGSYAYTTILAYLTAHQPHFRVLALTATPGADVPKVQGVVDALHISRIEIREAEDPAISKYMNEKHTEQHVVPMSDVIEGFRDRWAVLMRPMVQKLVDKGVLMDRDLDTKRLKPFRLTAKRMEISRDRTSGVRWALGSLQSLEQMARAMTHLLEFSLGMFRATLLEIAGNTSQETGKKVGSKGNSNSLRNNLEFQKLLRDVEAEMNLMRIGAGGRGRSDAHPKMGKTLELLLAHFTQAAEDEKVHGIKNDTRAMVFCSFRHCVLEVVDMLNDHPALLKATKFVGQSQGKQENDKGFNQKEQKKTIVDFKEGKHNILVSTSIGEEGLDIGEVDFVIIYDMPKQSIKLLQRIGRTGRKRSGQVHVLMSGNREDLNWDSAQQTHREIQEEILHSRNLELFEDVERLLPVGPFPKCEEKEMPVDPWDPEDQKRKIVATPKSKTKAKDKEAGAGAVQRGDAIPEGAANGFRSVAELLREQGKPKRKGASPVRSESGGDDDVVEDEELLYGPKVAKGKKGKAVVEEDEEAAEPKEDPTDPKVIRRKKDEEERKRQESIDRIGLDFFHPSGPLRNGPRLPDLTPPSSPSPSPVRKRATHPPGSPDSDSEPHMQAHKLRGMGRLSPATAALVGFSQIDPIDLSWNDSDEEDETLVPSAPPRRIGLSKSRPASQVVTKATPLGPSRSTLDMPPPPIPAHRSSSPAGPRSVPTPGIEATQFLVRRPVARRARIFETSSDKEAKSGPVDEDAVSSPFLPLRGGAARVATVSSDPASSPVVPRRPRPKGKGKVPKAQVQQYFDVDVEISGTDSADEPSQDEETESDRKFAGKDFAPTQAPKGYNQRAVYLAGLSTQAGSKAGLGVNPRGNPEGFLAKARRPVLVTDDERNSENEYELGSFVVQDDEDLGFDACE</sequence>
<dbReference type="Gene3D" id="3.40.50.300">
    <property type="entry name" value="P-loop containing nucleotide triphosphate hydrolases"/>
    <property type="match status" value="2"/>
</dbReference>
<feature type="compositionally biased region" description="Basic and acidic residues" evidence="10">
    <location>
        <begin position="134"/>
        <end position="143"/>
    </location>
</feature>
<evidence type="ECO:0000313" key="14">
    <source>
        <dbReference type="Proteomes" id="UP001164286"/>
    </source>
</evidence>
<evidence type="ECO:0000259" key="12">
    <source>
        <dbReference type="PROSITE" id="PS51194"/>
    </source>
</evidence>
<feature type="compositionally biased region" description="Low complexity" evidence="10">
    <location>
        <begin position="1119"/>
        <end position="1129"/>
    </location>
</feature>
<feature type="compositionally biased region" description="Basic and acidic residues" evidence="10">
    <location>
        <begin position="885"/>
        <end position="916"/>
    </location>
</feature>
<dbReference type="GO" id="GO:0005524">
    <property type="term" value="F:ATP binding"/>
    <property type="evidence" value="ECO:0007669"/>
    <property type="project" value="UniProtKB-UniRule"/>
</dbReference>
<dbReference type="SUPFAM" id="SSF52540">
    <property type="entry name" value="P-loop containing nucleoside triphosphate hydrolases"/>
    <property type="match status" value="1"/>
</dbReference>
<dbReference type="GeneID" id="77725126"/>
<keyword evidence="3" id="KW-0547">Nucleotide-binding</keyword>
<dbReference type="Pfam" id="PF00271">
    <property type="entry name" value="Helicase_C"/>
    <property type="match status" value="1"/>
</dbReference>
<evidence type="ECO:0000256" key="8">
    <source>
        <dbReference type="ARBA" id="ARBA00047995"/>
    </source>
</evidence>
<comment type="subunit">
    <text evidence="9">Interacts with the MHF histone-fold complex to form the FANCM-MHF complex.</text>
</comment>
<comment type="function">
    <text evidence="9">ATP-dependent DNA helicase involved in DNA damage repair by homologous recombination and in genome maintenance. Capable of unwinding D-loops. Plays a role in limiting crossover recombinants during mitotic DNA double-strand break (DSB) repair. Component of a FANCM-MHF complex which promotes gene conversion at blocked replication forks, probably by reversal of the stalled fork.</text>
</comment>
<feature type="domain" description="Helicase ATP-binding" evidence="11">
    <location>
        <begin position="238"/>
        <end position="407"/>
    </location>
</feature>
<feature type="region of interest" description="Disordered" evidence="10">
    <location>
        <begin position="774"/>
        <end position="821"/>
    </location>
</feature>
<dbReference type="EMBL" id="JAKWFO010000009">
    <property type="protein sequence ID" value="KAI9633416.1"/>
    <property type="molecule type" value="Genomic_DNA"/>
</dbReference>
<feature type="region of interest" description="Disordered" evidence="10">
    <location>
        <begin position="169"/>
        <end position="214"/>
    </location>
</feature>
<dbReference type="FunFam" id="3.40.50.300:FF:000861">
    <property type="entry name" value="Fanconi anemia, complementation group M"/>
    <property type="match status" value="1"/>
</dbReference>
<name>A0AA38H5Z8_9TREE</name>
<feature type="region of interest" description="Disordered" evidence="10">
    <location>
        <begin position="833"/>
        <end position="969"/>
    </location>
</feature>
<evidence type="ECO:0000256" key="4">
    <source>
        <dbReference type="ARBA" id="ARBA00022801"/>
    </source>
</evidence>
<feature type="compositionally biased region" description="Basic residues" evidence="10">
    <location>
        <begin position="1131"/>
        <end position="1141"/>
    </location>
</feature>
<dbReference type="AlphaFoldDB" id="A0AA38H5Z8"/>
<dbReference type="GO" id="GO:0016787">
    <property type="term" value="F:hydrolase activity"/>
    <property type="evidence" value="ECO:0007669"/>
    <property type="project" value="UniProtKB-KW"/>
</dbReference>
<evidence type="ECO:0000313" key="13">
    <source>
        <dbReference type="EMBL" id="KAI9633416.1"/>
    </source>
</evidence>
<dbReference type="PROSITE" id="PS51194">
    <property type="entry name" value="HELICASE_CTER"/>
    <property type="match status" value="1"/>
</dbReference>
<evidence type="ECO:0000256" key="6">
    <source>
        <dbReference type="ARBA" id="ARBA00022840"/>
    </source>
</evidence>
<dbReference type="InterPro" id="IPR027417">
    <property type="entry name" value="P-loop_NTPase"/>
</dbReference>
<dbReference type="GO" id="GO:0009378">
    <property type="term" value="F:four-way junction helicase activity"/>
    <property type="evidence" value="ECO:0007669"/>
    <property type="project" value="TreeGrafter"/>
</dbReference>
<feature type="compositionally biased region" description="Polar residues" evidence="10">
    <location>
        <begin position="119"/>
        <end position="132"/>
    </location>
</feature>
<organism evidence="13 14">
    <name type="scientific">Dioszegia hungarica</name>
    <dbReference type="NCBI Taxonomy" id="4972"/>
    <lineage>
        <taxon>Eukaryota</taxon>
        <taxon>Fungi</taxon>
        <taxon>Dikarya</taxon>
        <taxon>Basidiomycota</taxon>
        <taxon>Agaricomycotina</taxon>
        <taxon>Tremellomycetes</taxon>
        <taxon>Tremellales</taxon>
        <taxon>Bulleribasidiaceae</taxon>
        <taxon>Dioszegia</taxon>
    </lineage>
</organism>
<feature type="compositionally biased region" description="Acidic residues" evidence="10">
    <location>
        <begin position="851"/>
        <end position="862"/>
    </location>
</feature>
<evidence type="ECO:0000256" key="2">
    <source>
        <dbReference type="ARBA" id="ARBA00009889"/>
    </source>
</evidence>
<evidence type="ECO:0000256" key="9">
    <source>
        <dbReference type="RuleBase" id="RU367027"/>
    </source>
</evidence>
<dbReference type="Pfam" id="PF04851">
    <property type="entry name" value="ResIII"/>
    <property type="match status" value="1"/>
</dbReference>
<feature type="compositionally biased region" description="Basic and acidic residues" evidence="10">
    <location>
        <begin position="200"/>
        <end position="214"/>
    </location>
</feature>
<evidence type="ECO:0000256" key="3">
    <source>
        <dbReference type="ARBA" id="ARBA00022741"/>
    </source>
</evidence>
<evidence type="ECO:0000259" key="11">
    <source>
        <dbReference type="PROSITE" id="PS51192"/>
    </source>
</evidence>
<feature type="compositionally biased region" description="Acidic residues" evidence="10">
    <location>
        <begin position="1161"/>
        <end position="1172"/>
    </location>
</feature>
<feature type="domain" description="Helicase C-terminal" evidence="12">
    <location>
        <begin position="599"/>
        <end position="764"/>
    </location>
</feature>
<reference evidence="13" key="1">
    <citation type="journal article" date="2022" name="G3 (Bethesda)">
        <title>High quality genome of the basidiomycete yeast Dioszegia hungarica PDD-24b-2 isolated from cloud water.</title>
        <authorList>
            <person name="Jarrige D."/>
            <person name="Haridas S."/>
            <person name="Bleykasten-Grosshans C."/>
            <person name="Joly M."/>
            <person name="Nadalig T."/>
            <person name="Sancelme M."/>
            <person name="Vuilleumier S."/>
            <person name="Grigoriev I.V."/>
            <person name="Amato P."/>
            <person name="Bringel F."/>
        </authorList>
    </citation>
    <scope>NUCLEOTIDE SEQUENCE</scope>
    <source>
        <strain evidence="13">PDD-24b-2</strain>
    </source>
</reference>
<dbReference type="GO" id="GO:0005634">
    <property type="term" value="C:nucleus"/>
    <property type="evidence" value="ECO:0007669"/>
    <property type="project" value="UniProtKB-SubCell"/>
</dbReference>
<comment type="subcellular location">
    <subcellularLocation>
        <location evidence="1 9">Nucleus</location>
    </subcellularLocation>
</comment>
<keyword evidence="5" id="KW-0347">Helicase</keyword>
<keyword evidence="6" id="KW-0067">ATP-binding</keyword>
<keyword evidence="14" id="KW-1185">Reference proteome</keyword>
<dbReference type="CDD" id="cd18033">
    <property type="entry name" value="DEXDc_FANCM"/>
    <property type="match status" value="1"/>
</dbReference>
<dbReference type="EC" id="3.6.4.12" evidence="9"/>
<dbReference type="GO" id="GO:0036297">
    <property type="term" value="P:interstrand cross-link repair"/>
    <property type="evidence" value="ECO:0007669"/>
    <property type="project" value="TreeGrafter"/>
</dbReference>
<evidence type="ECO:0000256" key="1">
    <source>
        <dbReference type="ARBA" id="ARBA00004123"/>
    </source>
</evidence>
<feature type="region of interest" description="Disordered" evidence="10">
    <location>
        <begin position="84"/>
        <end position="143"/>
    </location>
</feature>
<accession>A0AA38H5Z8</accession>
<dbReference type="InterPro" id="IPR014001">
    <property type="entry name" value="Helicase_ATP-bd"/>
</dbReference>
<comment type="similarity">
    <text evidence="2 9">Belongs to the DEAD box helicase family. DEAH subfamily. FANCM sub-subfamily.</text>
</comment>
<dbReference type="InterPro" id="IPR006935">
    <property type="entry name" value="Helicase/UvrB_N"/>
</dbReference>